<feature type="transmembrane region" description="Helical" evidence="1">
    <location>
        <begin position="65"/>
        <end position="83"/>
    </location>
</feature>
<dbReference type="EMBL" id="JACBZY010000001">
    <property type="protein sequence ID" value="NYG97855.1"/>
    <property type="molecule type" value="Genomic_DNA"/>
</dbReference>
<keyword evidence="3" id="KW-1185">Reference proteome</keyword>
<organism evidence="2 3">
    <name type="scientific">Schumannella luteola</name>
    <dbReference type="NCBI Taxonomy" id="472059"/>
    <lineage>
        <taxon>Bacteria</taxon>
        <taxon>Bacillati</taxon>
        <taxon>Actinomycetota</taxon>
        <taxon>Actinomycetes</taxon>
        <taxon>Micrococcales</taxon>
        <taxon>Microbacteriaceae</taxon>
        <taxon>Schumannella</taxon>
    </lineage>
</organism>
<comment type="caution">
    <text evidence="2">The sequence shown here is derived from an EMBL/GenBank/DDBJ whole genome shotgun (WGS) entry which is preliminary data.</text>
</comment>
<feature type="transmembrane region" description="Helical" evidence="1">
    <location>
        <begin position="253"/>
        <end position="273"/>
    </location>
</feature>
<gene>
    <name evidence="2" type="ORF">BJ979_000481</name>
</gene>
<evidence type="ECO:0000313" key="3">
    <source>
        <dbReference type="Proteomes" id="UP000553888"/>
    </source>
</evidence>
<accession>A0A852YKY3</accession>
<reference evidence="2 3" key="1">
    <citation type="submission" date="2020-07" db="EMBL/GenBank/DDBJ databases">
        <title>Sequencing the genomes of 1000 actinobacteria strains.</title>
        <authorList>
            <person name="Klenk H.-P."/>
        </authorList>
    </citation>
    <scope>NUCLEOTIDE SEQUENCE [LARGE SCALE GENOMIC DNA]</scope>
    <source>
        <strain evidence="2 3">DSM 23141</strain>
    </source>
</reference>
<feature type="transmembrane region" description="Helical" evidence="1">
    <location>
        <begin position="172"/>
        <end position="190"/>
    </location>
</feature>
<sequence length="298" mass="31578">MDQRILVGIAATAIAIGGLVFVIGSATPAYRRYLVNRFVRDVGLGYPAELRGTVEKQVVGRQRRLGIAMVVGAVLAVAIVLLATPTSDSDGFLTLLLGIGAMIATVTAVQTFAGLLSPRPLDAEEVRYARAAETELGDYVSPLERAAVRVLVPLAVIAVVAAIAAVPERMPALAIVVITSALSVLGLVLFETVGRRIVRRPQHAGSAAELAWSDAQRAADLRDIADYTAFSAGYVVVGCAVAVFSDAAGHWDWRISLINTGWIALVVIAGNVARSRSLQRHVIRRLWPDVAAANELRG</sequence>
<protein>
    <submittedName>
        <fullName evidence="2">UPF0716 family protein affecting phage T7 exclusion</fullName>
    </submittedName>
</protein>
<dbReference type="RefSeq" id="WP_179564833.1">
    <property type="nucleotide sequence ID" value="NZ_JACBZY010000001.1"/>
</dbReference>
<name>A0A852YKY3_9MICO</name>
<feature type="transmembrane region" description="Helical" evidence="1">
    <location>
        <begin position="95"/>
        <end position="117"/>
    </location>
</feature>
<proteinExistence type="predicted"/>
<keyword evidence="1" id="KW-0472">Membrane</keyword>
<dbReference type="AlphaFoldDB" id="A0A852YKY3"/>
<feature type="transmembrane region" description="Helical" evidence="1">
    <location>
        <begin position="227"/>
        <end position="247"/>
    </location>
</feature>
<evidence type="ECO:0000313" key="2">
    <source>
        <dbReference type="EMBL" id="NYG97855.1"/>
    </source>
</evidence>
<feature type="transmembrane region" description="Helical" evidence="1">
    <location>
        <begin position="6"/>
        <end position="30"/>
    </location>
</feature>
<evidence type="ECO:0000256" key="1">
    <source>
        <dbReference type="SAM" id="Phobius"/>
    </source>
</evidence>
<dbReference type="Proteomes" id="UP000553888">
    <property type="component" value="Unassembled WGS sequence"/>
</dbReference>
<keyword evidence="1" id="KW-1133">Transmembrane helix</keyword>
<feature type="transmembrane region" description="Helical" evidence="1">
    <location>
        <begin position="146"/>
        <end position="166"/>
    </location>
</feature>
<keyword evidence="1" id="KW-0812">Transmembrane</keyword>